<accession>A0A024FVV1</accession>
<organism evidence="1 2">
    <name type="scientific">Albugo candida</name>
    <dbReference type="NCBI Taxonomy" id="65357"/>
    <lineage>
        <taxon>Eukaryota</taxon>
        <taxon>Sar</taxon>
        <taxon>Stramenopiles</taxon>
        <taxon>Oomycota</taxon>
        <taxon>Peronosporomycetes</taxon>
        <taxon>Albuginales</taxon>
        <taxon>Albuginaceae</taxon>
        <taxon>Albugo</taxon>
    </lineage>
</organism>
<dbReference type="Proteomes" id="UP000053237">
    <property type="component" value="Unassembled WGS sequence"/>
</dbReference>
<dbReference type="AlphaFoldDB" id="A0A024FVV1"/>
<dbReference type="InParanoid" id="A0A024FVV1"/>
<evidence type="ECO:0000313" key="1">
    <source>
        <dbReference type="EMBL" id="CCI11002.1"/>
    </source>
</evidence>
<protein>
    <submittedName>
        <fullName evidence="1">Uncharacterized protein</fullName>
    </submittedName>
</protein>
<sequence length="124" mass="14306">MSISTGSLRHTIPTTKLFIVRTYDNEESERILLPQVFPAEYRKLRLIILIISIEGKQYQLFRMWSALMTLGHVFWLIGNLEMDLSEGKYARKSPIVDVGPHIKITGMDVQLYGDPNFTAMEVNF</sequence>
<name>A0A024FVV1_9STRA</name>
<keyword evidence="2" id="KW-1185">Reference proteome</keyword>
<evidence type="ECO:0000313" key="2">
    <source>
        <dbReference type="Proteomes" id="UP000053237"/>
    </source>
</evidence>
<proteinExistence type="predicted"/>
<dbReference type="EMBL" id="CAIX01000503">
    <property type="protein sequence ID" value="CCI11002.1"/>
    <property type="molecule type" value="Genomic_DNA"/>
</dbReference>
<gene>
    <name evidence="1" type="ORF">BN9_122010</name>
</gene>
<comment type="caution">
    <text evidence="1">The sequence shown here is derived from an EMBL/GenBank/DDBJ whole genome shotgun (WGS) entry which is preliminary data.</text>
</comment>
<reference evidence="1 2" key="1">
    <citation type="submission" date="2012-05" db="EMBL/GenBank/DDBJ databases">
        <title>Recombination and specialization in a pathogen metapopulation.</title>
        <authorList>
            <person name="Gardiner A."/>
            <person name="Kemen E."/>
            <person name="Schultz-Larsen T."/>
            <person name="MacLean D."/>
            <person name="Van Oosterhout C."/>
            <person name="Jones J.D.G."/>
        </authorList>
    </citation>
    <scope>NUCLEOTIDE SEQUENCE [LARGE SCALE GENOMIC DNA]</scope>
    <source>
        <strain evidence="1 2">Ac Nc2</strain>
    </source>
</reference>